<dbReference type="InterPro" id="IPR000873">
    <property type="entry name" value="AMP-dep_synth/lig_dom"/>
</dbReference>
<dbReference type="InterPro" id="IPR020845">
    <property type="entry name" value="AMP-binding_CS"/>
</dbReference>
<accession>A0ABM6RS40</accession>
<keyword evidence="3" id="KW-0547">Nucleotide-binding</keyword>
<feature type="domain" description="AMP-dependent synthetase/ligase" evidence="5">
    <location>
        <begin position="32"/>
        <end position="383"/>
    </location>
</feature>
<gene>
    <name evidence="7" type="ORF">BXT84_10020</name>
</gene>
<name>A0ABM6RS40_9FIRM</name>
<keyword evidence="2" id="KW-0436">Ligase</keyword>
<keyword evidence="8" id="KW-1185">Reference proteome</keyword>
<dbReference type="Pfam" id="PF00501">
    <property type="entry name" value="AMP-binding"/>
    <property type="match status" value="1"/>
</dbReference>
<keyword evidence="4" id="KW-0067">ATP-binding</keyword>
<evidence type="ECO:0000256" key="3">
    <source>
        <dbReference type="ARBA" id="ARBA00022741"/>
    </source>
</evidence>
<evidence type="ECO:0000313" key="7">
    <source>
        <dbReference type="EMBL" id="AUW94241.1"/>
    </source>
</evidence>
<dbReference type="EMBL" id="CP019454">
    <property type="protein sequence ID" value="AUW94241.1"/>
    <property type="molecule type" value="Genomic_DNA"/>
</dbReference>
<dbReference type="Proteomes" id="UP000325292">
    <property type="component" value="Chromosome"/>
</dbReference>
<dbReference type="InterPro" id="IPR051087">
    <property type="entry name" value="Mitochondrial_ACSM"/>
</dbReference>
<feature type="domain" description="AMP-binding enzyme C-terminal" evidence="6">
    <location>
        <begin position="449"/>
        <end position="527"/>
    </location>
</feature>
<dbReference type="PROSITE" id="PS00455">
    <property type="entry name" value="AMP_BINDING"/>
    <property type="match status" value="1"/>
</dbReference>
<evidence type="ECO:0000256" key="4">
    <source>
        <dbReference type="ARBA" id="ARBA00022840"/>
    </source>
</evidence>
<dbReference type="InterPro" id="IPR042099">
    <property type="entry name" value="ANL_N_sf"/>
</dbReference>
<evidence type="ECO:0000259" key="5">
    <source>
        <dbReference type="Pfam" id="PF00501"/>
    </source>
</evidence>
<evidence type="ECO:0000259" key="6">
    <source>
        <dbReference type="Pfam" id="PF13193"/>
    </source>
</evidence>
<evidence type="ECO:0000256" key="2">
    <source>
        <dbReference type="ARBA" id="ARBA00022598"/>
    </source>
</evidence>
<dbReference type="SUPFAM" id="SSF56801">
    <property type="entry name" value="Acetyl-CoA synthetase-like"/>
    <property type="match status" value="1"/>
</dbReference>
<dbReference type="PANTHER" id="PTHR43605:SF10">
    <property type="entry name" value="ACYL-COA SYNTHETASE MEDIUM CHAIN FAMILY MEMBER 3"/>
    <property type="match status" value="1"/>
</dbReference>
<evidence type="ECO:0000256" key="1">
    <source>
        <dbReference type="ARBA" id="ARBA00006432"/>
    </source>
</evidence>
<comment type="similarity">
    <text evidence="1">Belongs to the ATP-dependent AMP-binding enzyme family.</text>
</comment>
<dbReference type="Pfam" id="PF13193">
    <property type="entry name" value="AMP-binding_C"/>
    <property type="match status" value="1"/>
</dbReference>
<sequence>MVSVDPQQLIQSWIAEYGREDVNAGWFLVGRHALTKPEHGAFHLVTASGEDTTYTFAMLDEMTARIAGGLRDLGVEAGDRVAALLPKGLPLALTALAAWRLGAIYVPLFTAFGSEAVSYRLTDSQARVVVTDQANRHKVPEGNRAVVVVEPSPQQSQDQSFEALLRASSFRTWTARKGSDAMILLYTSGTTGQPKGVVVPIWALAAFEAYMRFGLDLLDLQEGDRFWNMADPGWAYGLYFGLVGPLLLGQETLAYQGPFDPEQTMQLLKQHRITNFAAAPTAFRAMRASDLGPQDTVLRVLSSAGEPLNPEVSTWAEEVFGIPIFDHYGQTELGMVINNHHMSALRQEVLPGSMGVAMPGIKAAVVDDDGQEVPRGCVGHLAIDVKASPLFWLSGYYRAPERTQERFTADRHYYLTGDDANQDIKGNFFFSGRSDDIILSAGYRIGPFEVENMLMTHKAVAECAVIGVPDALRGESVKAFVVLRDSYQPSSELEKELKEWVRQRLAKTAYPREIDFVAVLPKTPSGKVQRFRLRSR</sequence>
<protein>
    <submittedName>
        <fullName evidence="7">AMP-dependent synthetase</fullName>
    </submittedName>
</protein>
<evidence type="ECO:0000313" key="8">
    <source>
        <dbReference type="Proteomes" id="UP000325292"/>
    </source>
</evidence>
<organism evidence="7 8">
    <name type="scientific">Sulfobacillus thermotolerans</name>
    <dbReference type="NCBI Taxonomy" id="338644"/>
    <lineage>
        <taxon>Bacteria</taxon>
        <taxon>Bacillati</taxon>
        <taxon>Bacillota</taxon>
        <taxon>Clostridia</taxon>
        <taxon>Eubacteriales</taxon>
        <taxon>Clostridiales Family XVII. Incertae Sedis</taxon>
        <taxon>Sulfobacillus</taxon>
    </lineage>
</organism>
<dbReference type="InterPro" id="IPR045851">
    <property type="entry name" value="AMP-bd_C_sf"/>
</dbReference>
<dbReference type="PANTHER" id="PTHR43605">
    <property type="entry name" value="ACYL-COENZYME A SYNTHETASE"/>
    <property type="match status" value="1"/>
</dbReference>
<proteinExistence type="inferred from homology"/>
<dbReference type="Gene3D" id="3.40.50.12780">
    <property type="entry name" value="N-terminal domain of ligase-like"/>
    <property type="match status" value="1"/>
</dbReference>
<dbReference type="Gene3D" id="3.30.300.30">
    <property type="match status" value="1"/>
</dbReference>
<reference evidence="7 8" key="1">
    <citation type="journal article" date="2019" name="Sci. Rep.">
        <title>Sulfobacillus thermotolerans: new insights into resistance and metabolic capacities of acidophilic chemolithotrophs.</title>
        <authorList>
            <person name="Panyushkina A.E."/>
            <person name="Babenko V.V."/>
            <person name="Nikitina A.S."/>
            <person name="Selezneva O.V."/>
            <person name="Tsaplina I.A."/>
            <person name="Letarova M.A."/>
            <person name="Kostryukova E.S."/>
            <person name="Letarov A.V."/>
        </authorList>
    </citation>
    <scope>NUCLEOTIDE SEQUENCE [LARGE SCALE GENOMIC DNA]</scope>
    <source>
        <strain evidence="7 8">Kr1</strain>
    </source>
</reference>
<dbReference type="InterPro" id="IPR025110">
    <property type="entry name" value="AMP-bd_C"/>
</dbReference>